<comment type="caution">
    <text evidence="1">The sequence shown here is derived from an EMBL/GenBank/DDBJ whole genome shotgun (WGS) entry which is preliminary data.</text>
</comment>
<dbReference type="EMBL" id="JAPNKA010000001">
    <property type="protein sequence ID" value="MCY1080453.1"/>
    <property type="molecule type" value="Genomic_DNA"/>
</dbReference>
<reference evidence="1 2" key="1">
    <citation type="submission" date="2022-11" db="EMBL/GenBank/DDBJ databases">
        <title>Minimal conservation of predation-associated metabolite biosynthetic gene clusters underscores biosynthetic potential of Myxococcota including descriptions for ten novel species: Archangium lansinium sp. nov., Myxococcus landrumus sp. nov., Nannocystis bai.</title>
        <authorList>
            <person name="Ahearne A."/>
            <person name="Stevens C."/>
            <person name="Phillips K."/>
        </authorList>
    </citation>
    <scope>NUCLEOTIDE SEQUENCE [LARGE SCALE GENOMIC DNA]</scope>
    <source>
        <strain evidence="1 2">MIWBW</strain>
    </source>
</reference>
<dbReference type="InterPro" id="IPR011335">
    <property type="entry name" value="Restrct_endonuc-II-like"/>
</dbReference>
<evidence type="ECO:0000313" key="2">
    <source>
        <dbReference type="Proteomes" id="UP001207654"/>
    </source>
</evidence>
<sequence>MTDEGRGGEYQRRVLALEHSGLLALWQGLRAGVSPPDWPAGSLLEYLVLRAFQLEGAEVTWPYRVYRNGVLLEQIDGVVYFDGVSCLVECKDMTRPVDTLAIVKLKSQILRRPRTTIGALLCTGEVSQAAFTLVEMLPPPDVLLWEGEEIDQALRGRRLLDGMRRKLRYAVEMGFAEQMRLDGSDL</sequence>
<evidence type="ECO:0008006" key="3">
    <source>
        <dbReference type="Google" id="ProtNLM"/>
    </source>
</evidence>
<accession>A0ABT4AFJ9</accession>
<protein>
    <recommendedName>
        <fullName evidence="3">Restriction endonuclease type IV Mrr domain-containing protein</fullName>
    </recommendedName>
</protein>
<keyword evidence="2" id="KW-1185">Reference proteome</keyword>
<organism evidence="1 2">
    <name type="scientific">Archangium lansingense</name>
    <dbReference type="NCBI Taxonomy" id="2995310"/>
    <lineage>
        <taxon>Bacteria</taxon>
        <taxon>Pseudomonadati</taxon>
        <taxon>Myxococcota</taxon>
        <taxon>Myxococcia</taxon>
        <taxon>Myxococcales</taxon>
        <taxon>Cystobacterineae</taxon>
        <taxon>Archangiaceae</taxon>
        <taxon>Archangium</taxon>
    </lineage>
</organism>
<gene>
    <name evidence="1" type="ORF">OV287_38985</name>
</gene>
<dbReference type="SUPFAM" id="SSF52980">
    <property type="entry name" value="Restriction endonuclease-like"/>
    <property type="match status" value="1"/>
</dbReference>
<proteinExistence type="predicted"/>
<name>A0ABT4AFJ9_9BACT</name>
<evidence type="ECO:0000313" key="1">
    <source>
        <dbReference type="EMBL" id="MCY1080453.1"/>
    </source>
</evidence>
<dbReference type="Proteomes" id="UP001207654">
    <property type="component" value="Unassembled WGS sequence"/>
</dbReference>
<dbReference type="RefSeq" id="WP_267539116.1">
    <property type="nucleotide sequence ID" value="NZ_JAPNKA010000001.1"/>
</dbReference>